<evidence type="ECO:0008006" key="3">
    <source>
        <dbReference type="Google" id="ProtNLM"/>
    </source>
</evidence>
<evidence type="ECO:0000313" key="2">
    <source>
        <dbReference type="Proteomes" id="UP000573499"/>
    </source>
</evidence>
<sequence length="248" mass="28553">MTSFQDPEVRKCPGCEGFFLRQRLRTINFSGTRDWSDGAPTAWWAQSPLVRCRACAAIFWREDTEVVGVLPSKPWPIGRLARLLARWRDDPHGRLREEQEWLQLPDGWKSAQSADSADFEDVAYVLARSEGLSRDRLLWLRRRIWWTLNDRFRVRSDGSPIPNVPTMPEADEWANMRAILDLLEQGEMRPADMVEKGELLRLLGRLNEAAAVLRAVQPDGHSEIRASLIERLARRGDTQVRPLSDEVL</sequence>
<comment type="caution">
    <text evidence="1">The sequence shown here is derived from an EMBL/GenBank/DDBJ whole genome shotgun (WGS) entry which is preliminary data.</text>
</comment>
<reference evidence="1 2" key="1">
    <citation type="submission" date="2020-07" db="EMBL/GenBank/DDBJ databases">
        <title>Novel species isolated from subtropical streams in China.</title>
        <authorList>
            <person name="Lu H."/>
        </authorList>
    </citation>
    <scope>NUCLEOTIDE SEQUENCE [LARGE SCALE GENOMIC DNA]</scope>
    <source>
        <strain evidence="1 2">LX47W</strain>
    </source>
</reference>
<name>A0A7W2F7V1_9BURK</name>
<proteinExistence type="predicted"/>
<keyword evidence="2" id="KW-1185">Reference proteome</keyword>
<organism evidence="1 2">
    <name type="scientific">Rugamonas apoptosis</name>
    <dbReference type="NCBI Taxonomy" id="2758570"/>
    <lineage>
        <taxon>Bacteria</taxon>
        <taxon>Pseudomonadati</taxon>
        <taxon>Pseudomonadota</taxon>
        <taxon>Betaproteobacteria</taxon>
        <taxon>Burkholderiales</taxon>
        <taxon>Oxalobacteraceae</taxon>
        <taxon>Telluria group</taxon>
        <taxon>Rugamonas</taxon>
    </lineage>
</organism>
<gene>
    <name evidence="1" type="ORF">H3H39_06585</name>
</gene>
<dbReference type="EMBL" id="JACEZU010000003">
    <property type="protein sequence ID" value="MBA5686720.1"/>
    <property type="molecule type" value="Genomic_DNA"/>
</dbReference>
<protein>
    <recommendedName>
        <fullName evidence="3">DUF2225 domain-containing protein</fullName>
    </recommendedName>
</protein>
<dbReference type="Proteomes" id="UP000573499">
    <property type="component" value="Unassembled WGS sequence"/>
</dbReference>
<accession>A0A7W2F7V1</accession>
<evidence type="ECO:0000313" key="1">
    <source>
        <dbReference type="EMBL" id="MBA5686720.1"/>
    </source>
</evidence>
<dbReference type="RefSeq" id="WP_182152587.1">
    <property type="nucleotide sequence ID" value="NZ_JACEZU010000003.1"/>
</dbReference>
<dbReference type="AlphaFoldDB" id="A0A7W2F7V1"/>